<feature type="transmembrane region" description="Helical" evidence="1">
    <location>
        <begin position="23"/>
        <end position="46"/>
    </location>
</feature>
<dbReference type="RefSeq" id="WP_330156850.1">
    <property type="nucleotide sequence ID" value="NZ_BAAAJA010000014.1"/>
</dbReference>
<dbReference type="EMBL" id="JAUUCC010000005">
    <property type="protein sequence ID" value="MEE2049592.1"/>
    <property type="molecule type" value="Genomic_DNA"/>
</dbReference>
<organism evidence="2 3">
    <name type="scientific">Nocardiopsis tropica</name>
    <dbReference type="NCBI Taxonomy" id="109330"/>
    <lineage>
        <taxon>Bacteria</taxon>
        <taxon>Bacillati</taxon>
        <taxon>Actinomycetota</taxon>
        <taxon>Actinomycetes</taxon>
        <taxon>Streptosporangiales</taxon>
        <taxon>Nocardiopsidaceae</taxon>
        <taxon>Nocardiopsis</taxon>
    </lineage>
</organism>
<proteinExistence type="predicted"/>
<feature type="transmembrane region" description="Helical" evidence="1">
    <location>
        <begin position="150"/>
        <end position="171"/>
    </location>
</feature>
<keyword evidence="1" id="KW-0812">Transmembrane</keyword>
<feature type="transmembrane region" description="Helical" evidence="1">
    <location>
        <begin position="178"/>
        <end position="195"/>
    </location>
</feature>
<accession>A0ABU7KJX7</accession>
<sequence>MNTTTELPVIRRRDVTAAEITKIVTNPVGVTMVAVTLAVNTLLAVIEASGVTFYTGGAQGPSTLSSFGALMLAPVYAFLVLPVHAAASEYRGGQLRMSLTATPDRRTLVLGKLGAVITAVLTAAVVVLAPARLIIGVSAGSGAGGLLLDLGQWIAVYAFMSVTAFGLAGLLRSTITPLGILITLPLIVATGVLQWPEALRLLPDQAGLSLVGTPAYEVHELPPGIAALTLAVWAVASLAVYAVSLVRRDA</sequence>
<reference evidence="2 3" key="1">
    <citation type="submission" date="2023-07" db="EMBL/GenBank/DDBJ databases">
        <authorList>
            <person name="Girao M."/>
            <person name="Carvalho M.F."/>
        </authorList>
    </citation>
    <scope>NUCLEOTIDE SEQUENCE [LARGE SCALE GENOMIC DNA]</scope>
    <source>
        <strain evidence="2 3">66/93</strain>
    </source>
</reference>
<evidence type="ECO:0000313" key="2">
    <source>
        <dbReference type="EMBL" id="MEE2049592.1"/>
    </source>
</evidence>
<dbReference type="Proteomes" id="UP001348641">
    <property type="component" value="Unassembled WGS sequence"/>
</dbReference>
<feature type="transmembrane region" description="Helical" evidence="1">
    <location>
        <begin position="66"/>
        <end position="87"/>
    </location>
</feature>
<gene>
    <name evidence="2" type="ORF">Q8A49_03685</name>
</gene>
<name>A0ABU7KJX7_9ACTN</name>
<feature type="transmembrane region" description="Helical" evidence="1">
    <location>
        <begin position="108"/>
        <end position="130"/>
    </location>
</feature>
<keyword evidence="1" id="KW-1133">Transmembrane helix</keyword>
<evidence type="ECO:0000256" key="1">
    <source>
        <dbReference type="SAM" id="Phobius"/>
    </source>
</evidence>
<keyword evidence="1" id="KW-0472">Membrane</keyword>
<protein>
    <submittedName>
        <fullName evidence="2">ABC transporter</fullName>
    </submittedName>
</protein>
<feature type="transmembrane region" description="Helical" evidence="1">
    <location>
        <begin position="225"/>
        <end position="246"/>
    </location>
</feature>
<comment type="caution">
    <text evidence="2">The sequence shown here is derived from an EMBL/GenBank/DDBJ whole genome shotgun (WGS) entry which is preliminary data.</text>
</comment>
<evidence type="ECO:0000313" key="3">
    <source>
        <dbReference type="Proteomes" id="UP001348641"/>
    </source>
</evidence>